<dbReference type="InterPro" id="IPR011990">
    <property type="entry name" value="TPR-like_helical_dom_sf"/>
</dbReference>
<evidence type="ECO:0000313" key="2">
    <source>
        <dbReference type="Proteomes" id="UP000594778"/>
    </source>
</evidence>
<protein>
    <submittedName>
        <fullName evidence="1">Uncharacterized protein</fullName>
    </submittedName>
</protein>
<dbReference type="Gene3D" id="1.25.40.10">
    <property type="entry name" value="Tetratricopeptide repeat domain"/>
    <property type="match status" value="1"/>
</dbReference>
<dbReference type="AlphaFoldDB" id="A0A7T2S6M9"/>
<dbReference type="RefSeq" id="WP_197956639.1">
    <property type="nucleotide sequence ID" value="NZ_CP065668.1"/>
</dbReference>
<dbReference type="EMBL" id="CP065668">
    <property type="protein sequence ID" value="QPS09887.1"/>
    <property type="molecule type" value="Genomic_DNA"/>
</dbReference>
<proteinExistence type="predicted"/>
<reference evidence="1 2" key="1">
    <citation type="submission" date="2020-12" db="EMBL/GenBank/DDBJ databases">
        <title>FDA dAtabase for Regulatory Grade micrObial Sequences (FDA-ARGOS): Supporting development and validation of Infectious Disease Dx tests.</title>
        <authorList>
            <person name="Sproer C."/>
            <person name="Gronow S."/>
            <person name="Severitt S."/>
            <person name="Schroder I."/>
            <person name="Tallon L."/>
            <person name="Sadzewicz L."/>
            <person name="Zhao X."/>
            <person name="Boylan J."/>
            <person name="Ott S."/>
            <person name="Bowen H."/>
            <person name="Vavikolanu K."/>
            <person name="Mehta A."/>
            <person name="Aluvathingal J."/>
            <person name="Nadendla S."/>
            <person name="Lowell S."/>
            <person name="Myers T."/>
            <person name="Yan Y."/>
            <person name="Sichtig H."/>
        </authorList>
    </citation>
    <scope>NUCLEOTIDE SEQUENCE [LARGE SCALE GENOMIC DNA]</scope>
    <source>
        <strain evidence="1 2">FDAARGOS_909</strain>
    </source>
</reference>
<sequence length="398" mass="43701">MNAKNLAHSIQASLRTAASLDVKRSHIHELIAAAFGHGSQAAMLATGIPCSMPQPLANCQELDGLAASRRAVALGYPVNAAAQAGPLVVAAIEQAGLCLLSLDLVLSLLLEGQTGLHDWHLVPEEPRSDNETSFDEELELEYLDDEAWHAGQRDQETAFVNLMDDEVVSALALAAKRSDGRAHLALALLCMGGEDGDGFEQSSSADGRYWHEREQSGHVLTGVEKEWSDTYRQRIERQSLAKFHLETAAELRQPDALLLMARQTQDPRFFELQAPQVHAHPILVARVAENMGYREEATFWLTKAAESGHMDAMRELIEDQHSNNPLMCWTWYHLAKLHGKDLTRDDYRAINEDGSSYDDDVGGPMFAAGEDGVVLPDASASVQLAAEARAQEIFSRQS</sequence>
<accession>A0A7T2S6M9</accession>
<name>A0A7T2S6M9_DELAC</name>
<organism evidence="1 2">
    <name type="scientific">Delftia acidovorans</name>
    <name type="common">Pseudomonas acidovorans</name>
    <name type="synonym">Comamonas acidovorans</name>
    <dbReference type="NCBI Taxonomy" id="80866"/>
    <lineage>
        <taxon>Bacteria</taxon>
        <taxon>Pseudomonadati</taxon>
        <taxon>Pseudomonadota</taxon>
        <taxon>Betaproteobacteria</taxon>
        <taxon>Burkholderiales</taxon>
        <taxon>Comamonadaceae</taxon>
        <taxon>Delftia</taxon>
    </lineage>
</organism>
<evidence type="ECO:0000313" key="1">
    <source>
        <dbReference type="EMBL" id="QPS09887.1"/>
    </source>
</evidence>
<dbReference type="Proteomes" id="UP000594778">
    <property type="component" value="Chromosome"/>
</dbReference>
<gene>
    <name evidence="1" type="ORF">I6G66_07730</name>
</gene>